<dbReference type="InterPro" id="IPR018206">
    <property type="entry name" value="ETF_asu_C_CS"/>
</dbReference>
<dbReference type="PANTHER" id="PTHR43153:SF1">
    <property type="entry name" value="ELECTRON TRANSFER FLAVOPROTEIN SUBUNIT ALPHA, MITOCHONDRIAL"/>
    <property type="match status" value="1"/>
</dbReference>
<dbReference type="InterPro" id="IPR029035">
    <property type="entry name" value="DHS-like_NAD/FAD-binding_dom"/>
</dbReference>
<dbReference type="CDD" id="cd01715">
    <property type="entry name" value="ETF_alpha"/>
    <property type="match status" value="1"/>
</dbReference>
<reference evidence="12" key="1">
    <citation type="submission" date="2016-10" db="EMBL/GenBank/DDBJ databases">
        <authorList>
            <person name="Varghese N."/>
            <person name="Submissions S."/>
        </authorList>
    </citation>
    <scope>NUCLEOTIDE SEQUENCE [LARGE SCALE GENOMIC DNA]</scope>
    <source>
        <strain evidence="12">CGMCC 1.1761</strain>
    </source>
</reference>
<dbReference type="PANTHER" id="PTHR43153">
    <property type="entry name" value="ELECTRON TRANSFER FLAVOPROTEIN ALPHA"/>
    <property type="match status" value="1"/>
</dbReference>
<dbReference type="Pfam" id="PF01012">
    <property type="entry name" value="ETF"/>
    <property type="match status" value="1"/>
</dbReference>
<dbReference type="Gene3D" id="3.40.50.1220">
    <property type="entry name" value="TPP-binding domain"/>
    <property type="match status" value="1"/>
</dbReference>
<feature type="binding site" evidence="9">
    <location>
        <position position="283"/>
    </location>
    <ligand>
        <name>FAD</name>
        <dbReference type="ChEBI" id="CHEBI:57692"/>
    </ligand>
</feature>
<dbReference type="InterPro" id="IPR033947">
    <property type="entry name" value="ETF_alpha_N"/>
</dbReference>
<protein>
    <recommendedName>
        <fullName evidence="7">Electron transfer flavoprotein subunit alpha</fullName>
    </recommendedName>
    <alternativeName>
        <fullName evidence="8">Electron transfer flavoprotein large subunit</fullName>
    </alternativeName>
</protein>
<evidence type="ECO:0000313" key="11">
    <source>
        <dbReference type="EMBL" id="SCW89758.1"/>
    </source>
</evidence>
<keyword evidence="5" id="KW-0249">Electron transport</keyword>
<evidence type="ECO:0000256" key="4">
    <source>
        <dbReference type="ARBA" id="ARBA00022827"/>
    </source>
</evidence>
<dbReference type="PROSITE" id="PS00696">
    <property type="entry name" value="ETF_ALPHA"/>
    <property type="match status" value="1"/>
</dbReference>
<dbReference type="AlphaFoldDB" id="A0A1G4U7Y0"/>
<feature type="domain" description="Electron transfer flavoprotein alpha/beta-subunit N-terminal" evidence="10">
    <location>
        <begin position="7"/>
        <end position="185"/>
    </location>
</feature>
<dbReference type="RefSeq" id="WP_091442276.1">
    <property type="nucleotide sequence ID" value="NZ_FMTP01000006.1"/>
</dbReference>
<comment type="function">
    <text evidence="6">The electron transfer flavoprotein serves as a specific electron acceptor for other dehydrogenases. It transfers the electrons to the main respiratory chain via ETF-ubiquinone oxidoreductase (ETF dehydrogenase).</text>
</comment>
<dbReference type="FunFam" id="3.40.50.1220:FF:000001">
    <property type="entry name" value="Electron transfer flavoprotein, alpha subunit"/>
    <property type="match status" value="1"/>
</dbReference>
<evidence type="ECO:0000256" key="5">
    <source>
        <dbReference type="ARBA" id="ARBA00022982"/>
    </source>
</evidence>
<proteinExistence type="inferred from homology"/>
<feature type="binding site" evidence="9">
    <location>
        <position position="205"/>
    </location>
    <ligand>
        <name>FAD</name>
        <dbReference type="ChEBI" id="CHEBI:57692"/>
    </ligand>
</feature>
<dbReference type="InterPro" id="IPR014730">
    <property type="entry name" value="ETF_a/b_N"/>
</dbReference>
<dbReference type="Gene3D" id="3.40.50.620">
    <property type="entry name" value="HUPs"/>
    <property type="match status" value="1"/>
</dbReference>
<evidence type="ECO:0000256" key="8">
    <source>
        <dbReference type="ARBA" id="ARBA00079299"/>
    </source>
</evidence>
<dbReference type="Pfam" id="PF00766">
    <property type="entry name" value="ETF_alpha"/>
    <property type="match status" value="1"/>
</dbReference>
<dbReference type="STRING" id="177413.SAMN05660859_3535"/>
<gene>
    <name evidence="11" type="ORF">SAMN05660859_3535</name>
</gene>
<evidence type="ECO:0000256" key="9">
    <source>
        <dbReference type="PIRSR" id="PIRSR000089-1"/>
    </source>
</evidence>
<dbReference type="SUPFAM" id="SSF52467">
    <property type="entry name" value="DHS-like NAD/FAD-binding domain"/>
    <property type="match status" value="1"/>
</dbReference>
<evidence type="ECO:0000259" key="10">
    <source>
        <dbReference type="SMART" id="SM00893"/>
    </source>
</evidence>
<evidence type="ECO:0000256" key="7">
    <source>
        <dbReference type="ARBA" id="ARBA00068674"/>
    </source>
</evidence>
<comment type="similarity">
    <text evidence="1">Belongs to the ETF alpha-subunit/FixB family.</text>
</comment>
<dbReference type="GO" id="GO:0033539">
    <property type="term" value="P:fatty acid beta-oxidation using acyl-CoA dehydrogenase"/>
    <property type="evidence" value="ECO:0007669"/>
    <property type="project" value="TreeGrafter"/>
</dbReference>
<dbReference type="EMBL" id="FMTP01000006">
    <property type="protein sequence ID" value="SCW89758.1"/>
    <property type="molecule type" value="Genomic_DNA"/>
</dbReference>
<evidence type="ECO:0000256" key="2">
    <source>
        <dbReference type="ARBA" id="ARBA00022448"/>
    </source>
</evidence>
<feature type="binding site" evidence="9">
    <location>
        <begin position="231"/>
        <end position="232"/>
    </location>
    <ligand>
        <name>FAD</name>
        <dbReference type="ChEBI" id="CHEBI:57692"/>
    </ligand>
</feature>
<comment type="cofactor">
    <cofactor evidence="9">
        <name>FAD</name>
        <dbReference type="ChEBI" id="CHEBI:57692"/>
    </cofactor>
    <text evidence="9">Binds 1 FAD per dimer.</text>
</comment>
<organism evidence="11 12">
    <name type="scientific">Ancylobacter rudongensis</name>
    <dbReference type="NCBI Taxonomy" id="177413"/>
    <lineage>
        <taxon>Bacteria</taxon>
        <taxon>Pseudomonadati</taxon>
        <taxon>Pseudomonadota</taxon>
        <taxon>Alphaproteobacteria</taxon>
        <taxon>Hyphomicrobiales</taxon>
        <taxon>Xanthobacteraceae</taxon>
        <taxon>Ancylobacter</taxon>
    </lineage>
</organism>
<dbReference type="SMART" id="SM00893">
    <property type="entry name" value="ETF"/>
    <property type="match status" value="1"/>
</dbReference>
<dbReference type="GO" id="GO:0009055">
    <property type="term" value="F:electron transfer activity"/>
    <property type="evidence" value="ECO:0007669"/>
    <property type="project" value="InterPro"/>
</dbReference>
<evidence type="ECO:0000256" key="3">
    <source>
        <dbReference type="ARBA" id="ARBA00022630"/>
    </source>
</evidence>
<dbReference type="InterPro" id="IPR014731">
    <property type="entry name" value="ETF_asu_C"/>
</dbReference>
<dbReference type="GO" id="GO:0050660">
    <property type="term" value="F:flavin adenine dinucleotide binding"/>
    <property type="evidence" value="ECO:0007669"/>
    <property type="project" value="InterPro"/>
</dbReference>
<feature type="binding site" evidence="9">
    <location>
        <begin position="262"/>
        <end position="269"/>
    </location>
    <ligand>
        <name>FAD</name>
        <dbReference type="ChEBI" id="CHEBI:57692"/>
    </ligand>
</feature>
<accession>A0A1G4U7Y0</accession>
<feature type="binding site" evidence="9">
    <location>
        <begin position="245"/>
        <end position="249"/>
    </location>
    <ligand>
        <name>FAD</name>
        <dbReference type="ChEBI" id="CHEBI:57692"/>
    </ligand>
</feature>
<evidence type="ECO:0000256" key="6">
    <source>
        <dbReference type="ARBA" id="ARBA00025649"/>
    </source>
</evidence>
<dbReference type="InterPro" id="IPR014729">
    <property type="entry name" value="Rossmann-like_a/b/a_fold"/>
</dbReference>
<keyword evidence="3" id="KW-0285">Flavoprotein</keyword>
<name>A0A1G4U7Y0_9HYPH</name>
<keyword evidence="12" id="KW-1185">Reference proteome</keyword>
<keyword evidence="2" id="KW-0813">Transport</keyword>
<evidence type="ECO:0000256" key="1">
    <source>
        <dbReference type="ARBA" id="ARBA00005817"/>
    </source>
</evidence>
<sequence length="318" mass="31894">MADTLPTLLLAEHDDASLNPVTARALTAALALGAPVHVLVAGENAQAAAQAAARLDGVAEVLLADGPAYAHRLAEPVAALGVALAPAYGALVAPSTAFGKSVMPRIAALIDVMQVSDVIAVIAPDTFDRPIYAGNALQRVRATDATKVLTIRTASFAAAGEGNAAPIRAVADAAPAGGASFLGEEIAASARPDLSAARIIVSGGRALGSAENFHAIVEPLADALGAAVGASRAAVDAGYAPNDWQVGQTGKVVAPDLYVALGISGAIQHLAGMKDSKVIVAINKDEDAPIFQVADYGLVGDLFEIVPALQAEIAKAKA</sequence>
<evidence type="ECO:0000313" key="12">
    <source>
        <dbReference type="Proteomes" id="UP000198889"/>
    </source>
</evidence>
<dbReference type="SUPFAM" id="SSF52402">
    <property type="entry name" value="Adenine nucleotide alpha hydrolases-like"/>
    <property type="match status" value="1"/>
</dbReference>
<dbReference type="PIRSF" id="PIRSF000089">
    <property type="entry name" value="Electra_flavoP_a"/>
    <property type="match status" value="1"/>
</dbReference>
<dbReference type="Proteomes" id="UP000198889">
    <property type="component" value="Unassembled WGS sequence"/>
</dbReference>
<keyword evidence="4 9" id="KW-0274">FAD</keyword>
<dbReference type="InterPro" id="IPR001308">
    <property type="entry name" value="ETF_a/FixB"/>
</dbReference>